<dbReference type="PANTHER" id="PTHR24559">
    <property type="entry name" value="TRANSPOSON TY3-I GAG-POL POLYPROTEIN"/>
    <property type="match status" value="1"/>
</dbReference>
<accession>A0A0G4J378</accession>
<dbReference type="STRING" id="37360.A0A0G4J378"/>
<dbReference type="Gene3D" id="3.10.10.10">
    <property type="entry name" value="HIV Type 1 Reverse Transcriptase, subunit A, domain 1"/>
    <property type="match status" value="1"/>
</dbReference>
<organism evidence="2 3">
    <name type="scientific">Plasmodiophora brassicae</name>
    <name type="common">Clubroot disease agent</name>
    <dbReference type="NCBI Taxonomy" id="37360"/>
    <lineage>
        <taxon>Eukaryota</taxon>
        <taxon>Sar</taxon>
        <taxon>Rhizaria</taxon>
        <taxon>Endomyxa</taxon>
        <taxon>Phytomyxea</taxon>
        <taxon>Plasmodiophorida</taxon>
        <taxon>Plasmodiophoridae</taxon>
        <taxon>Plasmodiophora</taxon>
    </lineage>
</organism>
<feature type="domain" description="Reverse transcriptase" evidence="1">
    <location>
        <begin position="413"/>
        <end position="544"/>
    </location>
</feature>
<dbReference type="InterPro" id="IPR000477">
    <property type="entry name" value="RT_dom"/>
</dbReference>
<proteinExistence type="predicted"/>
<keyword evidence="3" id="KW-1185">Reference proteome</keyword>
<name>A0A0G4J378_PLABS</name>
<dbReference type="InterPro" id="IPR043128">
    <property type="entry name" value="Rev_trsase/Diguanyl_cyclase"/>
</dbReference>
<dbReference type="PANTHER" id="PTHR24559:SF444">
    <property type="entry name" value="REVERSE TRANSCRIPTASE DOMAIN-CONTAINING PROTEIN"/>
    <property type="match status" value="1"/>
</dbReference>
<dbReference type="InterPro" id="IPR043502">
    <property type="entry name" value="DNA/RNA_pol_sf"/>
</dbReference>
<dbReference type="Pfam" id="PF00078">
    <property type="entry name" value="RVT_1"/>
    <property type="match status" value="1"/>
</dbReference>
<sequence>MNPIQYEAVRAPYLDRINRDVMIELIQDWKSYLSAVADLKALPGGEHYRPRSIRDRIKPSVVTNFWVRTLRKSSASWDTASDSDILNELLAFTATRVTVPKTSTDLFKGISFRHLGDATESVADLFDQCDNILASNGLTEHFNKHAELQAEQIRLMIKALRPPMLRNRVSKLVAIQRIECKTDRDAFFNLLLEVTTQYYMFAPEDEAVIPSITILTSAGPVIVNDHLVYIADTTMPAVLLGRPLLVALGIDVEEQLRSLARRSAPLAGDPSDDPGLVDPSFPSHDLDVVPIGVLDPDAVRTALQRCIDDAAEHHASDTFLSELRQLLLVEYFDVFRVQLGPDPPVKLPPAEVRLKPDAHPVMSRSRPLPPLHQDFLTTHYTDLVRFGFVIPNPSSPWGSPSFAVATVGAGRTFRAVVDLRQPNAQMLRSSYPIPYVPALGEYLVGSSLFFTADAFKGFGQIAIAGDIDALTLLSPLGPLTPQRLPQGYGDALFIFQGSMNQVFRPALSLRDLLIFADDFLGHSTSEMDHLHKLRIFLERCLNVSLAKRARRRHRTRFSMRRVM</sequence>
<dbReference type="Gene3D" id="3.30.70.270">
    <property type="match status" value="1"/>
</dbReference>
<dbReference type="OrthoDB" id="168220at2759"/>
<gene>
    <name evidence="2" type="ORF">PBRA_008633</name>
</gene>
<protein>
    <recommendedName>
        <fullName evidence="1">Reverse transcriptase domain-containing protein</fullName>
    </recommendedName>
</protein>
<dbReference type="AlphaFoldDB" id="A0A0G4J378"/>
<evidence type="ECO:0000313" key="2">
    <source>
        <dbReference type="EMBL" id="CEP01691.1"/>
    </source>
</evidence>
<dbReference type="CDD" id="cd01647">
    <property type="entry name" value="RT_LTR"/>
    <property type="match status" value="1"/>
</dbReference>
<dbReference type="InterPro" id="IPR053134">
    <property type="entry name" value="RNA-dir_DNA_polymerase"/>
</dbReference>
<dbReference type="SUPFAM" id="SSF56672">
    <property type="entry name" value="DNA/RNA polymerases"/>
    <property type="match status" value="1"/>
</dbReference>
<evidence type="ECO:0000259" key="1">
    <source>
        <dbReference type="Pfam" id="PF00078"/>
    </source>
</evidence>
<reference evidence="2 3" key="1">
    <citation type="submission" date="2015-02" db="EMBL/GenBank/DDBJ databases">
        <authorList>
            <person name="Chooi Y.-H."/>
        </authorList>
    </citation>
    <scope>NUCLEOTIDE SEQUENCE [LARGE SCALE GENOMIC DNA]</scope>
    <source>
        <strain evidence="2">E3</strain>
    </source>
</reference>
<dbReference type="Proteomes" id="UP000039324">
    <property type="component" value="Unassembled WGS sequence"/>
</dbReference>
<dbReference type="EMBL" id="CDSF01000115">
    <property type="protein sequence ID" value="CEP01691.1"/>
    <property type="molecule type" value="Genomic_DNA"/>
</dbReference>
<evidence type="ECO:0000313" key="3">
    <source>
        <dbReference type="Proteomes" id="UP000039324"/>
    </source>
</evidence>